<gene>
    <name evidence="2" type="ORF">MELE44368_18840</name>
</gene>
<sequence length="413" mass="44406">MFTIPSDVRLSGRGLGPGIDIPHSVLLPGSVVTGADGVDRKYELTDDREPAPAPLGLLAAVDKGEIVGLASEVVTGDADDRDEGRNDDDLVTRLVERFGDAPGGSRNDVFTEVAPIVIRLKGAKGADMLMAAYLGDDESWIQSAVKSALEKYGDSAAPGSLIRRSKYVREALLTAWQSARFGTWRGRSGTTDRKVFLAVVQRCRDGHTMTTAASVRTLALLTGLEPKTVSAALERLVKSGRLCVVGAADDGSQEYAPVVGEMTTVLSKEMTPPRESSVDPLHLVWLGDGLTGRHSQVFDLVSVGVRRASAIAKAGGMSLDATREALTVLVDTGLLERDGRVYNLPSEIDDIADPLAVSRGAVVRKARLAARIEEERSRPRGDAPPDEGPAIYEDDERRRREEEDELMRQLGIL</sequence>
<feature type="compositionally biased region" description="Basic and acidic residues" evidence="1">
    <location>
        <begin position="372"/>
        <end position="383"/>
    </location>
</feature>
<evidence type="ECO:0000256" key="1">
    <source>
        <dbReference type="SAM" id="MobiDB-lite"/>
    </source>
</evidence>
<organism evidence="2 3">
    <name type="scientific">Mycolicibacterium elephantis DSM 44368</name>
    <dbReference type="NCBI Taxonomy" id="1335622"/>
    <lineage>
        <taxon>Bacteria</taxon>
        <taxon>Bacillati</taxon>
        <taxon>Actinomycetota</taxon>
        <taxon>Actinomycetes</taxon>
        <taxon>Mycobacteriales</taxon>
        <taxon>Mycobacteriaceae</taxon>
        <taxon>Mycolicibacterium</taxon>
    </lineage>
</organism>
<accession>A0A439DTY4</accession>
<feature type="region of interest" description="Disordered" evidence="1">
    <location>
        <begin position="372"/>
        <end position="405"/>
    </location>
</feature>
<dbReference type="InterPro" id="IPR036388">
    <property type="entry name" value="WH-like_DNA-bd_sf"/>
</dbReference>
<protein>
    <submittedName>
        <fullName evidence="2">Uncharacterized protein</fullName>
    </submittedName>
</protein>
<evidence type="ECO:0000313" key="3">
    <source>
        <dbReference type="Proteomes" id="UP000287177"/>
    </source>
</evidence>
<evidence type="ECO:0000313" key="2">
    <source>
        <dbReference type="EMBL" id="RWA19969.1"/>
    </source>
</evidence>
<reference evidence="2 3" key="1">
    <citation type="submission" date="2013-06" db="EMBL/GenBank/DDBJ databases">
        <title>The draft sequence of the Mycobacterium elephantis genome.</title>
        <authorList>
            <person name="Pettersson F.B."/>
            <person name="Das S."/>
            <person name="Dasgupta S."/>
            <person name="Bhattacharya A."/>
            <person name="Kirsebom L.A."/>
        </authorList>
    </citation>
    <scope>NUCLEOTIDE SEQUENCE [LARGE SCALE GENOMIC DNA]</scope>
    <source>
        <strain evidence="2 3">DSM 44368</strain>
    </source>
</reference>
<dbReference type="EMBL" id="ATDN01000015">
    <property type="protein sequence ID" value="RWA19969.1"/>
    <property type="molecule type" value="Genomic_DNA"/>
</dbReference>
<comment type="caution">
    <text evidence="2">The sequence shown here is derived from an EMBL/GenBank/DDBJ whole genome shotgun (WGS) entry which is preliminary data.</text>
</comment>
<name>A0A439DTY4_9MYCO</name>
<keyword evidence="3" id="KW-1185">Reference proteome</keyword>
<proteinExistence type="predicted"/>
<dbReference type="AlphaFoldDB" id="A0A439DTY4"/>
<dbReference type="Proteomes" id="UP000287177">
    <property type="component" value="Unassembled WGS sequence"/>
</dbReference>
<dbReference type="Gene3D" id="1.10.10.10">
    <property type="entry name" value="Winged helix-like DNA-binding domain superfamily/Winged helix DNA-binding domain"/>
    <property type="match status" value="1"/>
</dbReference>